<dbReference type="EMBL" id="NEXD01000100">
    <property type="protein sequence ID" value="PSN83551.1"/>
    <property type="molecule type" value="Genomic_DNA"/>
</dbReference>
<evidence type="ECO:0000313" key="2">
    <source>
        <dbReference type="EMBL" id="PSN83551.1"/>
    </source>
</evidence>
<dbReference type="InterPro" id="IPR036390">
    <property type="entry name" value="WH_DNA-bd_sf"/>
</dbReference>
<comment type="caution">
    <text evidence="2">The sequence shown here is derived from an EMBL/GenBank/DDBJ whole genome shotgun (WGS) entry which is preliminary data.</text>
</comment>
<sequence>MVFEDLGSGKRLHTRSSPIFMPWNPRRGEVLTMRGNVGDSPKLKPPYANSWRRGWFMNLFDTRPKEDRKLLFGRERELDEIERMLDSGFWPVLIGPPRVGKTSLMKVITKERKGIYIDASTCATATDLGFRLVDELQGGRVKAHIQLDFKMVRIELKTQPVNTLEKIIKSLGDVLIAVDEAQSLNDTRIPALLSVIYNESRVKMMFSGSMLRLIKLITKSPQTLGRPIQMIEVKPFSEEVSRAFLEEGLRRCGVSAEPLELAEAVRVFGGIPGWLSYYGAKRCARFSHADALKEVSATAKRVVEEEVKRLGPLEEAIVKALAMLGVGGEWKHIMALVGSFYGKQPDRKSLSRSLKSLVDMRIVEKTGERYTLIDPMYRIINNF</sequence>
<dbReference type="SUPFAM" id="SSF46785">
    <property type="entry name" value="Winged helix' DNA-binding domain"/>
    <property type="match status" value="1"/>
</dbReference>
<organism evidence="2 3">
    <name type="scientific">Candidatus Marsarchaeota G1 archaeon BE_D</name>
    <dbReference type="NCBI Taxonomy" id="1978156"/>
    <lineage>
        <taxon>Archaea</taxon>
        <taxon>Candidatus Marsarchaeota</taxon>
        <taxon>Candidatus Marsarchaeota group 1</taxon>
    </lineage>
</organism>
<dbReference type="PANTHER" id="PTHR34301:SF8">
    <property type="entry name" value="ATPASE DOMAIN-CONTAINING PROTEIN"/>
    <property type="match status" value="1"/>
</dbReference>
<protein>
    <recommendedName>
        <fullName evidence="1">ATPase domain-containing protein</fullName>
    </recommendedName>
</protein>
<dbReference type="SUPFAM" id="SSF52540">
    <property type="entry name" value="P-loop containing nucleoside triphosphate hydrolases"/>
    <property type="match status" value="1"/>
</dbReference>
<evidence type="ECO:0000313" key="3">
    <source>
        <dbReference type="Proteomes" id="UP000240569"/>
    </source>
</evidence>
<name>A0A2R6AAV8_9ARCH</name>
<dbReference type="InterPro" id="IPR027417">
    <property type="entry name" value="P-loop_NTPase"/>
</dbReference>
<dbReference type="InterPro" id="IPR011579">
    <property type="entry name" value="ATPase_dom"/>
</dbReference>
<evidence type="ECO:0000259" key="1">
    <source>
        <dbReference type="Pfam" id="PF01637"/>
    </source>
</evidence>
<proteinExistence type="predicted"/>
<dbReference type="Gene3D" id="1.10.8.60">
    <property type="match status" value="1"/>
</dbReference>
<dbReference type="AlphaFoldDB" id="A0A2R6AAV8"/>
<dbReference type="GO" id="GO:0005524">
    <property type="term" value="F:ATP binding"/>
    <property type="evidence" value="ECO:0007669"/>
    <property type="project" value="InterPro"/>
</dbReference>
<dbReference type="Gene3D" id="1.10.10.10">
    <property type="entry name" value="Winged helix-like DNA-binding domain superfamily/Winged helix DNA-binding domain"/>
    <property type="match status" value="1"/>
</dbReference>
<feature type="domain" description="ATPase" evidence="1">
    <location>
        <begin position="72"/>
        <end position="276"/>
    </location>
</feature>
<gene>
    <name evidence="2" type="ORF">B9Q02_10420</name>
</gene>
<dbReference type="InterPro" id="IPR036388">
    <property type="entry name" value="WH-like_DNA-bd_sf"/>
</dbReference>
<reference evidence="2 3" key="1">
    <citation type="submission" date="2017-04" db="EMBL/GenBank/DDBJ databases">
        <title>Novel microbial lineages endemic to geothermal iron-oxide mats fill important gaps in the evolutionary history of Archaea.</title>
        <authorList>
            <person name="Jay Z.J."/>
            <person name="Beam J.P."/>
            <person name="Dlakic M."/>
            <person name="Rusch D.B."/>
            <person name="Kozubal M.A."/>
            <person name="Inskeep W.P."/>
        </authorList>
    </citation>
    <scope>NUCLEOTIDE SEQUENCE [LARGE SCALE GENOMIC DNA]</scope>
    <source>
        <strain evidence="2">BE_D</strain>
    </source>
</reference>
<dbReference type="Pfam" id="PF01637">
    <property type="entry name" value="ATPase_2"/>
    <property type="match status" value="1"/>
</dbReference>
<dbReference type="PANTHER" id="PTHR34301">
    <property type="entry name" value="DNA-BINDING PROTEIN-RELATED"/>
    <property type="match status" value="1"/>
</dbReference>
<accession>A0A2R6AAV8</accession>
<dbReference type="Gene3D" id="3.40.50.300">
    <property type="entry name" value="P-loop containing nucleotide triphosphate hydrolases"/>
    <property type="match status" value="1"/>
</dbReference>
<dbReference type="Proteomes" id="UP000240569">
    <property type="component" value="Unassembled WGS sequence"/>
</dbReference>